<evidence type="ECO:0000256" key="1">
    <source>
        <dbReference type="ARBA" id="ARBA00000971"/>
    </source>
</evidence>
<comment type="caution">
    <text evidence="11">The sequence shown here is derived from an EMBL/GenBank/DDBJ whole genome shotgun (WGS) entry which is preliminary data.</text>
</comment>
<dbReference type="InterPro" id="IPR019734">
    <property type="entry name" value="TPR_rpt"/>
</dbReference>
<accession>A0AAE1JP50</accession>
<dbReference type="EC" id="5.2.1.8" evidence="3 8"/>
<reference evidence="11" key="1">
    <citation type="submission" date="2023-10" db="EMBL/GenBank/DDBJ databases">
        <title>Chromosome-level genome of the transformable northern wattle, Acacia crassicarpa.</title>
        <authorList>
            <person name="Massaro I."/>
            <person name="Sinha N.R."/>
            <person name="Poethig S."/>
            <person name="Leichty A.R."/>
        </authorList>
    </citation>
    <scope>NUCLEOTIDE SEQUENCE</scope>
    <source>
        <strain evidence="11">Acra3RX</strain>
        <tissue evidence="11">Leaf</tissue>
    </source>
</reference>
<evidence type="ECO:0000313" key="12">
    <source>
        <dbReference type="Proteomes" id="UP001293593"/>
    </source>
</evidence>
<evidence type="ECO:0000256" key="2">
    <source>
        <dbReference type="ARBA" id="ARBA00006577"/>
    </source>
</evidence>
<dbReference type="AlphaFoldDB" id="A0AAE1JP50"/>
<evidence type="ECO:0000256" key="3">
    <source>
        <dbReference type="ARBA" id="ARBA00013194"/>
    </source>
</evidence>
<comment type="similarity">
    <text evidence="2">Belongs to the FKBP-type PPIase family.</text>
</comment>
<organism evidence="11 12">
    <name type="scientific">Acacia crassicarpa</name>
    <name type="common">northern wattle</name>
    <dbReference type="NCBI Taxonomy" id="499986"/>
    <lineage>
        <taxon>Eukaryota</taxon>
        <taxon>Viridiplantae</taxon>
        <taxon>Streptophyta</taxon>
        <taxon>Embryophyta</taxon>
        <taxon>Tracheophyta</taxon>
        <taxon>Spermatophyta</taxon>
        <taxon>Magnoliopsida</taxon>
        <taxon>eudicotyledons</taxon>
        <taxon>Gunneridae</taxon>
        <taxon>Pentapetalae</taxon>
        <taxon>rosids</taxon>
        <taxon>fabids</taxon>
        <taxon>Fabales</taxon>
        <taxon>Fabaceae</taxon>
        <taxon>Caesalpinioideae</taxon>
        <taxon>mimosoid clade</taxon>
        <taxon>Acacieae</taxon>
        <taxon>Acacia</taxon>
    </lineage>
</organism>
<comment type="catalytic activity">
    <reaction evidence="1 8">
        <text>[protein]-peptidylproline (omega=180) = [protein]-peptidylproline (omega=0)</text>
        <dbReference type="Rhea" id="RHEA:16237"/>
        <dbReference type="Rhea" id="RHEA-COMP:10747"/>
        <dbReference type="Rhea" id="RHEA-COMP:10748"/>
        <dbReference type="ChEBI" id="CHEBI:83833"/>
        <dbReference type="ChEBI" id="CHEBI:83834"/>
        <dbReference type="EC" id="5.2.1.8"/>
    </reaction>
</comment>
<feature type="domain" description="PPIase FKBP-type" evidence="10">
    <location>
        <begin position="316"/>
        <end position="403"/>
    </location>
</feature>
<evidence type="ECO:0000259" key="10">
    <source>
        <dbReference type="PROSITE" id="PS50059"/>
    </source>
</evidence>
<dbReference type="EMBL" id="JAWXYG010000005">
    <property type="protein sequence ID" value="KAK4272416.1"/>
    <property type="molecule type" value="Genomic_DNA"/>
</dbReference>
<dbReference type="PROSITE" id="PS50005">
    <property type="entry name" value="TPR"/>
    <property type="match status" value="1"/>
</dbReference>
<name>A0AAE1JP50_9FABA</name>
<dbReference type="InterPro" id="IPR046357">
    <property type="entry name" value="PPIase_dom_sf"/>
</dbReference>
<dbReference type="FunFam" id="1.25.40.10:FF:000008">
    <property type="entry name" value="Peptidylprolyl isomerase"/>
    <property type="match status" value="1"/>
</dbReference>
<dbReference type="FunFam" id="3.10.50.40:FF:000006">
    <property type="entry name" value="Peptidyl-prolyl cis-trans isomerase"/>
    <property type="match status" value="1"/>
</dbReference>
<keyword evidence="6 8" id="KW-0697">Rotamase</keyword>
<dbReference type="SMART" id="SM00028">
    <property type="entry name" value="TPR"/>
    <property type="match status" value="3"/>
</dbReference>
<evidence type="ECO:0000256" key="4">
    <source>
        <dbReference type="ARBA" id="ARBA00022737"/>
    </source>
</evidence>
<keyword evidence="12" id="KW-1185">Reference proteome</keyword>
<feature type="repeat" description="TPR" evidence="9">
    <location>
        <begin position="503"/>
        <end position="536"/>
    </location>
</feature>
<dbReference type="PROSITE" id="PS50059">
    <property type="entry name" value="FKBP_PPIASE"/>
    <property type="match status" value="3"/>
</dbReference>
<dbReference type="Pfam" id="PF00254">
    <property type="entry name" value="FKBP_C"/>
    <property type="match status" value="3"/>
</dbReference>
<dbReference type="SUPFAM" id="SSF48452">
    <property type="entry name" value="TPR-like"/>
    <property type="match status" value="1"/>
</dbReference>
<feature type="domain" description="PPIase FKBP-type" evidence="10">
    <location>
        <begin position="81"/>
        <end position="169"/>
    </location>
</feature>
<dbReference type="PANTHER" id="PTHR46512">
    <property type="entry name" value="PEPTIDYLPROLYL ISOMERASE"/>
    <property type="match status" value="1"/>
</dbReference>
<sequence>MTETFKRRETNNGLSSLLETRELALYYLMDISMALSSLVSTLQNEENFKEETDFPETQIGNEGLTKRILKTGLSWQIPSPGDQVQVHFRGQVLNGASLQSSYDQGTPFRFNLGQYEVIKGWDEGVATMKKGERAVFKIPPNLAYGEKGSPPLVPPNATLIFEVEMLSWITIRDLTGDGGILKKILREGEGWETPRDADEVLVKYEARLENGMLAHKSNEGVGFTISDGHLCPAMSIALKTMRKGEEAELSLRFFYGVIQNSSRNNETNGSAQPDSNLTSLRLELVSWKTVVDVTGDKKILKKIERVGEGFERPNEGSLVKVTYTSKLEDGTIIERKGSEKEPFEFTTQEEQAPEGLEKAIMTMRKGEEATVSIAAEYLSDKINLPTTPANKVLYYEVQLVDFIKEKPFWKMNTQEKIEAGERKKHDGNLLFKAEKFRRASNKYEKAIKCIEFDHSFSDDEKSQANALRISCYLNNAACKLKLGEYTEASKLSTRVLEQDPLNVKALYRRCQAYLKTSDLDKAEADIKRALTIDPNNRDMRVEYRELKLKQKEYSKYEADIFSSMLSKMG</sequence>
<dbReference type="InterPro" id="IPR011990">
    <property type="entry name" value="TPR-like_helical_dom_sf"/>
</dbReference>
<dbReference type="Gene3D" id="3.10.50.40">
    <property type="match status" value="3"/>
</dbReference>
<dbReference type="InterPro" id="IPR001179">
    <property type="entry name" value="PPIase_FKBP_dom"/>
</dbReference>
<evidence type="ECO:0000313" key="11">
    <source>
        <dbReference type="EMBL" id="KAK4272416.1"/>
    </source>
</evidence>
<keyword evidence="4" id="KW-0677">Repeat</keyword>
<keyword evidence="5 9" id="KW-0802">TPR repeat</keyword>
<evidence type="ECO:0000256" key="5">
    <source>
        <dbReference type="ARBA" id="ARBA00022803"/>
    </source>
</evidence>
<dbReference type="SUPFAM" id="SSF54534">
    <property type="entry name" value="FKBP-like"/>
    <property type="match status" value="3"/>
</dbReference>
<gene>
    <name evidence="11" type="ORF">QN277_020978</name>
</gene>
<dbReference type="Proteomes" id="UP001293593">
    <property type="component" value="Unassembled WGS sequence"/>
</dbReference>
<feature type="domain" description="PPIase FKBP-type" evidence="10">
    <location>
        <begin position="197"/>
        <end position="288"/>
    </location>
</feature>
<keyword evidence="7 8" id="KW-0413">Isomerase</keyword>
<evidence type="ECO:0000256" key="6">
    <source>
        <dbReference type="ARBA" id="ARBA00023110"/>
    </source>
</evidence>
<dbReference type="InterPro" id="IPR050754">
    <property type="entry name" value="FKBP4/5/8-like"/>
</dbReference>
<proteinExistence type="inferred from homology"/>
<evidence type="ECO:0000256" key="9">
    <source>
        <dbReference type="PROSITE-ProRule" id="PRU00339"/>
    </source>
</evidence>
<dbReference type="GO" id="GO:0003755">
    <property type="term" value="F:peptidyl-prolyl cis-trans isomerase activity"/>
    <property type="evidence" value="ECO:0007669"/>
    <property type="project" value="UniProtKB-KW"/>
</dbReference>
<dbReference type="Gene3D" id="1.25.40.10">
    <property type="entry name" value="Tetratricopeptide repeat domain"/>
    <property type="match status" value="1"/>
</dbReference>
<dbReference type="PANTHER" id="PTHR46512:SF11">
    <property type="entry name" value="PEPTIDYLPROLYL ISOMERASE"/>
    <property type="match status" value="1"/>
</dbReference>
<dbReference type="Pfam" id="PF00515">
    <property type="entry name" value="TPR_1"/>
    <property type="match status" value="1"/>
</dbReference>
<protein>
    <recommendedName>
        <fullName evidence="3 8">peptidylprolyl isomerase</fullName>
        <ecNumber evidence="3 8">5.2.1.8</ecNumber>
    </recommendedName>
</protein>
<evidence type="ECO:0000256" key="8">
    <source>
        <dbReference type="PROSITE-ProRule" id="PRU00277"/>
    </source>
</evidence>
<evidence type="ECO:0000256" key="7">
    <source>
        <dbReference type="ARBA" id="ARBA00023235"/>
    </source>
</evidence>